<keyword evidence="2" id="KW-1185">Reference proteome</keyword>
<evidence type="ECO:0000313" key="2">
    <source>
        <dbReference type="Proteomes" id="UP000294937"/>
    </source>
</evidence>
<comment type="caution">
    <text evidence="1">The sequence shown here is derived from an EMBL/GenBank/DDBJ whole genome shotgun (WGS) entry which is preliminary data.</text>
</comment>
<dbReference type="EMBL" id="SMAG01000005">
    <property type="protein sequence ID" value="TCS93812.1"/>
    <property type="molecule type" value="Genomic_DNA"/>
</dbReference>
<dbReference type="AlphaFoldDB" id="A0A4R3L3H5"/>
<dbReference type="PANTHER" id="PTHR46658:SF1">
    <property type="entry name" value="CYS OR MET METABOLISM PYRIDOXAL-PHOSPHATE-DEPENDENT ENZYME"/>
    <property type="match status" value="1"/>
</dbReference>
<dbReference type="InterPro" id="IPR015424">
    <property type="entry name" value="PyrdxlP-dep_Trfase"/>
</dbReference>
<dbReference type="PANTHER" id="PTHR46658">
    <property type="entry name" value="CYS OR MET METABOLISM PYRIDOXAL-PHOSPHATE-DEPENDENT ENZYME"/>
    <property type="match status" value="1"/>
</dbReference>
<dbReference type="Gene3D" id="3.40.640.10">
    <property type="entry name" value="Type I PLP-dependent aspartate aminotransferase-like (Major domain)"/>
    <property type="match status" value="1"/>
</dbReference>
<dbReference type="OrthoDB" id="9764766at2"/>
<dbReference type="Pfam" id="PF06838">
    <property type="entry name" value="Met_gamma_lyase"/>
    <property type="match status" value="1"/>
</dbReference>
<evidence type="ECO:0000313" key="1">
    <source>
        <dbReference type="EMBL" id="TCS93812.1"/>
    </source>
</evidence>
<protein>
    <submittedName>
        <fullName evidence="1">Cystathionine beta-lyase family protein involved in aluminum resistance</fullName>
    </submittedName>
</protein>
<dbReference type="Proteomes" id="UP000294937">
    <property type="component" value="Unassembled WGS sequence"/>
</dbReference>
<dbReference type="InterPro" id="IPR009651">
    <property type="entry name" value="Met_g_lyase_put"/>
</dbReference>
<organism evidence="1 2">
    <name type="scientific">Hazenella coriacea</name>
    <dbReference type="NCBI Taxonomy" id="1179467"/>
    <lineage>
        <taxon>Bacteria</taxon>
        <taxon>Bacillati</taxon>
        <taxon>Bacillota</taxon>
        <taxon>Bacilli</taxon>
        <taxon>Bacillales</taxon>
        <taxon>Thermoactinomycetaceae</taxon>
        <taxon>Hazenella</taxon>
    </lineage>
</organism>
<dbReference type="Gene3D" id="3.90.1150.60">
    <property type="entry name" value="Methioning gamme-lyase, C-terminal domain"/>
    <property type="match status" value="1"/>
</dbReference>
<dbReference type="SUPFAM" id="SSF53383">
    <property type="entry name" value="PLP-dependent transferases"/>
    <property type="match status" value="1"/>
</dbReference>
<keyword evidence="1" id="KW-0456">Lyase</keyword>
<gene>
    <name evidence="1" type="ORF">EDD58_10519</name>
</gene>
<reference evidence="1 2" key="1">
    <citation type="submission" date="2019-03" db="EMBL/GenBank/DDBJ databases">
        <title>Genomic Encyclopedia of Type Strains, Phase IV (KMG-IV): sequencing the most valuable type-strain genomes for metagenomic binning, comparative biology and taxonomic classification.</title>
        <authorList>
            <person name="Goeker M."/>
        </authorList>
    </citation>
    <scope>NUCLEOTIDE SEQUENCE [LARGE SCALE GENOMIC DNA]</scope>
    <source>
        <strain evidence="1 2">DSM 45707</strain>
    </source>
</reference>
<dbReference type="RefSeq" id="WP_131925058.1">
    <property type="nucleotide sequence ID" value="NZ_SMAG01000005.1"/>
</dbReference>
<dbReference type="GO" id="GO:0016829">
    <property type="term" value="F:lyase activity"/>
    <property type="evidence" value="ECO:0007669"/>
    <property type="project" value="UniProtKB-KW"/>
</dbReference>
<name>A0A4R3L3H5_9BACL</name>
<accession>A0A4R3L3H5</accession>
<sequence length="421" mass="46055">MYSHLTNGPWIQKQVEEIQAQIAPVTQMIEAHVDQHQSRVLSSFRQHHVSEYHLQSSTGYGYDDLGRETLEKIYADLFGAEMALVRPNIISGTHAISACLFGVLRPGDELIYLTGQPYDTLQDVIGTEADGSGSLADYGIIYKEIPLKSQGEICWESFAQAISERTRLVGIQRSRGYADRPSFTISQIKEMVEKIRQLVPNAVIFVDNCYGEFVEELEPTHVGADLIAGSLIKNPGGGLAKSGGYIIGKKDWVERAASRLVAPGIGVEGGATHGYLRDYFQGLFLAPHVVGESLKGAVFTSALLEKLGFLTTPQWDEPRTDLIQQIYLDQPELLIAFCQGIQSASPVDAHIQPIPAPMPGYQDEVIMAAGTFVQGSSIELSADGPLRPPYIAYMQGGLTYSHVKIAITQAIDQMMVTGQLV</sequence>
<proteinExistence type="predicted"/>
<dbReference type="InterPro" id="IPR015421">
    <property type="entry name" value="PyrdxlP-dep_Trfase_major"/>
</dbReference>